<proteinExistence type="predicted"/>
<accession>A0A644TDH2</accession>
<dbReference type="GO" id="GO:0006355">
    <property type="term" value="P:regulation of DNA-templated transcription"/>
    <property type="evidence" value="ECO:0007669"/>
    <property type="project" value="InterPro"/>
</dbReference>
<gene>
    <name evidence="5" type="primary">phoP_2</name>
    <name evidence="5" type="ORF">SDC9_10480</name>
</gene>
<evidence type="ECO:0000313" key="5">
    <source>
        <dbReference type="EMBL" id="MPL64819.1"/>
    </source>
</evidence>
<dbReference type="CDD" id="cd00383">
    <property type="entry name" value="trans_reg_C"/>
    <property type="match status" value="1"/>
</dbReference>
<dbReference type="Gene3D" id="1.10.10.10">
    <property type="entry name" value="Winged helix-like DNA-binding domain superfamily/Winged helix DNA-binding domain"/>
    <property type="match status" value="1"/>
</dbReference>
<dbReference type="AlphaFoldDB" id="A0A644TDH2"/>
<dbReference type="InterPro" id="IPR039420">
    <property type="entry name" value="WalR-like"/>
</dbReference>
<reference evidence="5" key="1">
    <citation type="submission" date="2019-08" db="EMBL/GenBank/DDBJ databases">
        <authorList>
            <person name="Kucharzyk K."/>
            <person name="Murdoch R.W."/>
            <person name="Higgins S."/>
            <person name="Loffler F."/>
        </authorList>
    </citation>
    <scope>NUCLEOTIDE SEQUENCE</scope>
</reference>
<dbReference type="PANTHER" id="PTHR48111:SF40">
    <property type="entry name" value="PHOSPHATE REGULON TRANSCRIPTIONAL REGULATORY PROTEIN PHOB"/>
    <property type="match status" value="1"/>
</dbReference>
<dbReference type="SUPFAM" id="SSF46894">
    <property type="entry name" value="C-terminal effector domain of the bipartite response regulators"/>
    <property type="match status" value="1"/>
</dbReference>
<dbReference type="Pfam" id="PF00486">
    <property type="entry name" value="Trans_reg_C"/>
    <property type="match status" value="1"/>
</dbReference>
<dbReference type="GO" id="GO:0005829">
    <property type="term" value="C:cytosol"/>
    <property type="evidence" value="ECO:0007669"/>
    <property type="project" value="TreeGrafter"/>
</dbReference>
<dbReference type="GO" id="GO:0032993">
    <property type="term" value="C:protein-DNA complex"/>
    <property type="evidence" value="ECO:0007669"/>
    <property type="project" value="TreeGrafter"/>
</dbReference>
<comment type="caution">
    <text evidence="5">The sequence shown here is derived from an EMBL/GenBank/DDBJ whole genome shotgun (WGS) entry which is preliminary data.</text>
</comment>
<evidence type="ECO:0000256" key="3">
    <source>
        <dbReference type="ARBA" id="ARBA00023125"/>
    </source>
</evidence>
<keyword evidence="1" id="KW-0597">Phosphoprotein</keyword>
<dbReference type="SMART" id="SM00862">
    <property type="entry name" value="Trans_reg_C"/>
    <property type="match status" value="1"/>
</dbReference>
<evidence type="ECO:0000256" key="2">
    <source>
        <dbReference type="ARBA" id="ARBA00023012"/>
    </source>
</evidence>
<dbReference type="PROSITE" id="PS51755">
    <property type="entry name" value="OMPR_PHOB"/>
    <property type="match status" value="1"/>
</dbReference>
<dbReference type="PANTHER" id="PTHR48111">
    <property type="entry name" value="REGULATOR OF RPOS"/>
    <property type="match status" value="1"/>
</dbReference>
<dbReference type="GO" id="GO:0000156">
    <property type="term" value="F:phosphorelay response regulator activity"/>
    <property type="evidence" value="ECO:0007669"/>
    <property type="project" value="TreeGrafter"/>
</dbReference>
<dbReference type="FunFam" id="1.10.10.10:FF:000018">
    <property type="entry name" value="DNA-binding response regulator ResD"/>
    <property type="match status" value="1"/>
</dbReference>
<keyword evidence="2" id="KW-0902">Two-component regulatory system</keyword>
<name>A0A644TDH2_9ZZZZ</name>
<dbReference type="InterPro" id="IPR016032">
    <property type="entry name" value="Sig_transdc_resp-reg_C-effctor"/>
</dbReference>
<feature type="domain" description="OmpR/PhoB-type" evidence="4">
    <location>
        <begin position="136"/>
        <end position="233"/>
    </location>
</feature>
<dbReference type="InterPro" id="IPR036388">
    <property type="entry name" value="WH-like_DNA-bd_sf"/>
</dbReference>
<dbReference type="InterPro" id="IPR001867">
    <property type="entry name" value="OmpR/PhoB-type_DNA-bd"/>
</dbReference>
<protein>
    <submittedName>
        <fullName evidence="5">Alkaline phosphatase synthesis transcriptional regulatory protein PhoP</fullName>
    </submittedName>
</protein>
<organism evidence="5">
    <name type="scientific">bioreactor metagenome</name>
    <dbReference type="NCBI Taxonomy" id="1076179"/>
    <lineage>
        <taxon>unclassified sequences</taxon>
        <taxon>metagenomes</taxon>
        <taxon>ecological metagenomes</taxon>
    </lineage>
</organism>
<evidence type="ECO:0000256" key="1">
    <source>
        <dbReference type="ARBA" id="ARBA00022553"/>
    </source>
</evidence>
<keyword evidence="3" id="KW-0238">DNA-binding</keyword>
<dbReference type="EMBL" id="VSSQ01000026">
    <property type="protein sequence ID" value="MPL64819.1"/>
    <property type="molecule type" value="Genomic_DNA"/>
</dbReference>
<evidence type="ECO:0000259" key="4">
    <source>
        <dbReference type="PROSITE" id="PS51755"/>
    </source>
</evidence>
<dbReference type="GO" id="GO:0000976">
    <property type="term" value="F:transcription cis-regulatory region binding"/>
    <property type="evidence" value="ECO:0007669"/>
    <property type="project" value="TreeGrafter"/>
</dbReference>
<sequence>MMNRKLPDNTPKLALIGCSDILPNGLENDLTEAGYSCLSFDFSLVKLLENSTEPLDAVIICLIDWDDDRLEACEKLLGGKVFTPDIPLVAVVNEKTMRKIPRQFEFDEIIITPYSRPEMEFRLGRIIYQFRQKVSRNIIEIDDISITLDSYEVRVKDRLLSLTLKEYELLKYLASNRGRVYTRESLLETIWGFDYYGGTRTVDVHIRRLRSKIGDFNEKYIKTVRGVGYTFRAARLPVA</sequence>